<feature type="non-terminal residue" evidence="2">
    <location>
        <position position="725"/>
    </location>
</feature>
<feature type="region of interest" description="Disordered" evidence="1">
    <location>
        <begin position="541"/>
        <end position="582"/>
    </location>
</feature>
<dbReference type="EMBL" id="JAHLQT010026219">
    <property type="protein sequence ID" value="KAG7163808.1"/>
    <property type="molecule type" value="Genomic_DNA"/>
</dbReference>
<feature type="compositionally biased region" description="Basic residues" evidence="1">
    <location>
        <begin position="562"/>
        <end position="582"/>
    </location>
</feature>
<sequence length="725" mass="80637">TSAPSNSPLSWASPPRPPTPAPSLPQCLSPSIPPPPPGLVLYPRAPPPEPSLPSPSSSPREAMTVSNREAVTPQKGRRVEAVVKSTFTIDVTMRGDGGGKVLAVLAVLCAAAAWDLAEEETMGQPQLDTDIVPPTVAPRDYLEGEVLEDALGDWLTQFDTYTFMVKQDVDSSFDEENTAGDEDILTDEEGAPGEETSTNEEDDHASFAPISVLLSEDGLLNPHLDYRVLVESLVAEEGFVFITLGKYANKSSCGVGGFSKNSTPNVTESRLDIEHQLEDFNTTIIAFALESKSTFSSLSSSWDEISEDFWWVEGKLVGGGILSLTFTPPVCGCLTLSTYYALPVGNLTLVVGPQAYPAELQKLVCVDPSARYEASEEGDEEADEDHILQDIGHPIVANFMAEDLHGEAEDTEEDEGQDSKDPNQPERTPRPGKLGRRFKGQRGKKTAKRNKGDMVRRPGESLRSKTEKENATSSSRDTTMSSALPGNTTEEHMEDHHEELNSTQQLIEDERLVDILLGGTSNTSEVDSSFESLLLEGGHDLEENDEAEANDIPGDMVEASPRSRRKNRRQQRKKRRREKKKIYSPGEKFCCKQGVKHKKYIILVNTSVEEGDVSPVSCNSTHDVVTTFAIHQFAIAEDQCEANFLICCSKFTSEMWDAIKAKKTARRVQRKERRKERRQHRKQQRKELRKQRKQERRRHRWQNVQENELEEDYDITVRPSIGTIV</sequence>
<evidence type="ECO:0000256" key="1">
    <source>
        <dbReference type="SAM" id="MobiDB-lite"/>
    </source>
</evidence>
<name>A0A8J5MTV5_HOMAM</name>
<organism evidence="2 3">
    <name type="scientific">Homarus americanus</name>
    <name type="common">American lobster</name>
    <dbReference type="NCBI Taxonomy" id="6706"/>
    <lineage>
        <taxon>Eukaryota</taxon>
        <taxon>Metazoa</taxon>
        <taxon>Ecdysozoa</taxon>
        <taxon>Arthropoda</taxon>
        <taxon>Crustacea</taxon>
        <taxon>Multicrustacea</taxon>
        <taxon>Malacostraca</taxon>
        <taxon>Eumalacostraca</taxon>
        <taxon>Eucarida</taxon>
        <taxon>Decapoda</taxon>
        <taxon>Pleocyemata</taxon>
        <taxon>Astacidea</taxon>
        <taxon>Nephropoidea</taxon>
        <taxon>Nephropidae</taxon>
        <taxon>Homarus</taxon>
    </lineage>
</organism>
<dbReference type="AlphaFoldDB" id="A0A8J5MTV5"/>
<feature type="compositionally biased region" description="Pro residues" evidence="1">
    <location>
        <begin position="31"/>
        <end position="53"/>
    </location>
</feature>
<proteinExistence type="predicted"/>
<feature type="compositionally biased region" description="Pro residues" evidence="1">
    <location>
        <begin position="14"/>
        <end position="23"/>
    </location>
</feature>
<feature type="compositionally biased region" description="Polar residues" evidence="1">
    <location>
        <begin position="471"/>
        <end position="488"/>
    </location>
</feature>
<feature type="compositionally biased region" description="Basic and acidic residues" evidence="1">
    <location>
        <begin position="489"/>
        <end position="500"/>
    </location>
</feature>
<comment type="caution">
    <text evidence="2">The sequence shown here is derived from an EMBL/GenBank/DDBJ whole genome shotgun (WGS) entry which is preliminary data.</text>
</comment>
<dbReference type="Proteomes" id="UP000747542">
    <property type="component" value="Unassembled WGS sequence"/>
</dbReference>
<protein>
    <submittedName>
        <fullName evidence="2">Putative golgin subfamily A member 6-like 4</fullName>
    </submittedName>
</protein>
<feature type="region of interest" description="Disordered" evidence="1">
    <location>
        <begin position="663"/>
        <end position="700"/>
    </location>
</feature>
<feature type="compositionally biased region" description="Basic and acidic residues" evidence="1">
    <location>
        <begin position="450"/>
        <end position="470"/>
    </location>
</feature>
<feature type="compositionally biased region" description="Basic residues" evidence="1">
    <location>
        <begin position="433"/>
        <end position="449"/>
    </location>
</feature>
<gene>
    <name evidence="2" type="primary">Golg16-L4</name>
    <name evidence="2" type="ORF">Hamer_G023609</name>
</gene>
<accession>A0A8J5MTV5</accession>
<feature type="region of interest" description="Disordered" evidence="1">
    <location>
        <begin position="1"/>
        <end position="77"/>
    </location>
</feature>
<feature type="region of interest" description="Disordered" evidence="1">
    <location>
        <begin position="172"/>
        <end position="202"/>
    </location>
</feature>
<evidence type="ECO:0000313" key="3">
    <source>
        <dbReference type="Proteomes" id="UP000747542"/>
    </source>
</evidence>
<reference evidence="2" key="1">
    <citation type="journal article" date="2021" name="Sci. Adv.">
        <title>The American lobster genome reveals insights on longevity, neural, and immune adaptations.</title>
        <authorList>
            <person name="Polinski J.M."/>
            <person name="Zimin A.V."/>
            <person name="Clark K.F."/>
            <person name="Kohn A.B."/>
            <person name="Sadowski N."/>
            <person name="Timp W."/>
            <person name="Ptitsyn A."/>
            <person name="Khanna P."/>
            <person name="Romanova D.Y."/>
            <person name="Williams P."/>
            <person name="Greenwood S.J."/>
            <person name="Moroz L.L."/>
            <person name="Walt D.R."/>
            <person name="Bodnar A.G."/>
        </authorList>
    </citation>
    <scope>NUCLEOTIDE SEQUENCE</scope>
    <source>
        <strain evidence="2">GMGI-L3</strain>
    </source>
</reference>
<feature type="compositionally biased region" description="Basic and acidic residues" evidence="1">
    <location>
        <begin position="417"/>
        <end position="429"/>
    </location>
</feature>
<evidence type="ECO:0000313" key="2">
    <source>
        <dbReference type="EMBL" id="KAG7163808.1"/>
    </source>
</evidence>
<feature type="region of interest" description="Disordered" evidence="1">
    <location>
        <begin position="407"/>
        <end position="502"/>
    </location>
</feature>
<keyword evidence="3" id="KW-1185">Reference proteome</keyword>